<keyword evidence="3" id="KW-1185">Reference proteome</keyword>
<gene>
    <name evidence="2" type="ORF">J3Q64DRAFT_1737328</name>
</gene>
<dbReference type="EMBL" id="JBCLYO010000007">
    <property type="protein sequence ID" value="KAL0087427.1"/>
    <property type="molecule type" value="Genomic_DNA"/>
</dbReference>
<evidence type="ECO:0000313" key="3">
    <source>
        <dbReference type="Proteomes" id="UP001448207"/>
    </source>
</evidence>
<proteinExistence type="predicted"/>
<keyword evidence="1" id="KW-0472">Membrane</keyword>
<accession>A0ABR3B232</accession>
<keyword evidence="1" id="KW-0812">Transmembrane</keyword>
<reference evidence="2 3" key="1">
    <citation type="submission" date="2024-04" db="EMBL/GenBank/DDBJ databases">
        <title>Symmetric and asymmetric DNA N6-adenine methylation regulates different biological responses in Mucorales.</title>
        <authorList>
            <consortium name="Lawrence Berkeley National Laboratory"/>
            <person name="Lax C."/>
            <person name="Mondo S.J."/>
            <person name="Osorio-Concepcion M."/>
            <person name="Muszewska A."/>
            <person name="Corrochano-Luque M."/>
            <person name="Gutierrez G."/>
            <person name="Riley R."/>
            <person name="Lipzen A."/>
            <person name="Guo J."/>
            <person name="Hundley H."/>
            <person name="Amirebrahimi M."/>
            <person name="Ng V."/>
            <person name="Lorenzo-Gutierrez D."/>
            <person name="Binder U."/>
            <person name="Yang J."/>
            <person name="Song Y."/>
            <person name="Canovas D."/>
            <person name="Navarro E."/>
            <person name="Freitag M."/>
            <person name="Gabaldon T."/>
            <person name="Grigoriev I.V."/>
            <person name="Corrochano L.M."/>
            <person name="Nicolas F.E."/>
            <person name="Garre V."/>
        </authorList>
    </citation>
    <scope>NUCLEOTIDE SEQUENCE [LARGE SCALE GENOMIC DNA]</scope>
    <source>
        <strain evidence="2 3">L51</strain>
    </source>
</reference>
<organism evidence="2 3">
    <name type="scientific">Phycomyces blakesleeanus</name>
    <dbReference type="NCBI Taxonomy" id="4837"/>
    <lineage>
        <taxon>Eukaryota</taxon>
        <taxon>Fungi</taxon>
        <taxon>Fungi incertae sedis</taxon>
        <taxon>Mucoromycota</taxon>
        <taxon>Mucoromycotina</taxon>
        <taxon>Mucoromycetes</taxon>
        <taxon>Mucorales</taxon>
        <taxon>Phycomycetaceae</taxon>
        <taxon>Phycomyces</taxon>
    </lineage>
</organism>
<sequence length="67" mass="7673">MIKYLTGSMVIYNNQYVCTFVSYFTSIQPNPIQLISFQFDSIHQVRMLVSVQIGICACVCAGVVYYY</sequence>
<feature type="transmembrane region" description="Helical" evidence="1">
    <location>
        <begin position="47"/>
        <end position="66"/>
    </location>
</feature>
<keyword evidence="1" id="KW-1133">Transmembrane helix</keyword>
<evidence type="ECO:0000313" key="2">
    <source>
        <dbReference type="EMBL" id="KAL0087427.1"/>
    </source>
</evidence>
<comment type="caution">
    <text evidence="2">The sequence shown here is derived from an EMBL/GenBank/DDBJ whole genome shotgun (WGS) entry which is preliminary data.</text>
</comment>
<name>A0ABR3B232_PHYBL</name>
<evidence type="ECO:0000256" key="1">
    <source>
        <dbReference type="SAM" id="Phobius"/>
    </source>
</evidence>
<protein>
    <submittedName>
        <fullName evidence="2">Uncharacterized protein</fullName>
    </submittedName>
</protein>
<dbReference type="Proteomes" id="UP001448207">
    <property type="component" value="Unassembled WGS sequence"/>
</dbReference>